<accession>A0ABM9XYC0</accession>
<evidence type="ECO:0000313" key="1">
    <source>
        <dbReference type="EMBL" id="EEQ06397.1"/>
    </source>
</evidence>
<dbReference type="EMBL" id="AALC02000028">
    <property type="protein sequence ID" value="EEQ06397.1"/>
    <property type="molecule type" value="Genomic_DNA"/>
</dbReference>
<dbReference type="Proteomes" id="UP000010319">
    <property type="component" value="Unassembled WGS sequence"/>
</dbReference>
<sequence>MSSEGCGMLPEENGFVAVLHYVMRAISKSEPQTMLLVR</sequence>
<proteinExistence type="predicted"/>
<protein>
    <submittedName>
        <fullName evidence="1">Uncharacterized protein</fullName>
    </submittedName>
</protein>
<reference evidence="1" key="1">
    <citation type="submission" date="2008-12" db="EMBL/GenBank/DDBJ databases">
        <title>Annotation of the Yersinia bercovieri ATCC 43970 genome.</title>
        <authorList>
            <person name="Read T.D."/>
            <person name="Akmal A."/>
            <person name="Bishop-Lilly K."/>
            <person name="Chen P.E."/>
            <person name="Cook C."/>
            <person name="Kiley M.P."/>
            <person name="Lentz S."/>
            <person name="Mateczun A."/>
            <person name="Nagarajan N."/>
            <person name="Nolan N."/>
            <person name="Osborne B.I."/>
            <person name="Pop M."/>
            <person name="Sozhamannan S."/>
            <person name="Stewart A.C."/>
            <person name="Sulakvelidze A."/>
            <person name="Thomason B."/>
            <person name="Willner K."/>
            <person name="Zwick M.E."/>
        </authorList>
    </citation>
    <scope>NUCLEOTIDE SEQUENCE [LARGE SCALE GENOMIC DNA]</scope>
    <source>
        <strain evidence="1">ATCC 43970</strain>
    </source>
</reference>
<organism evidence="1 2">
    <name type="scientific">Yersinia bercovieri ATCC 43970</name>
    <dbReference type="NCBI Taxonomy" id="349968"/>
    <lineage>
        <taxon>Bacteria</taxon>
        <taxon>Pseudomonadati</taxon>
        <taxon>Pseudomonadota</taxon>
        <taxon>Gammaproteobacteria</taxon>
        <taxon>Enterobacterales</taxon>
        <taxon>Yersiniaceae</taxon>
        <taxon>Yersinia</taxon>
    </lineage>
</organism>
<evidence type="ECO:0000313" key="2">
    <source>
        <dbReference type="Proteomes" id="UP000010319"/>
    </source>
</evidence>
<name>A0ABM9XYC0_YERBE</name>
<gene>
    <name evidence="1" type="ORF">yberc0001_18710</name>
</gene>
<keyword evidence="2" id="KW-1185">Reference proteome</keyword>
<comment type="caution">
    <text evidence="1">The sequence shown here is derived from an EMBL/GenBank/DDBJ whole genome shotgun (WGS) entry which is preliminary data.</text>
</comment>